<reference evidence="8" key="1">
    <citation type="journal article" date="2019" name="Int. J. Syst. Evol. Microbiol.">
        <title>The Global Catalogue of Microorganisms (GCM) 10K type strain sequencing project: providing services to taxonomists for standard genome sequencing and annotation.</title>
        <authorList>
            <consortium name="The Broad Institute Genomics Platform"/>
            <consortium name="The Broad Institute Genome Sequencing Center for Infectious Disease"/>
            <person name="Wu L."/>
            <person name="Ma J."/>
        </authorList>
    </citation>
    <scope>NUCLEOTIDE SEQUENCE [LARGE SCALE GENOMIC DNA]</scope>
    <source>
        <strain evidence="8">JCM 9731</strain>
    </source>
</reference>
<protein>
    <submittedName>
        <fullName evidence="7">D-2-hydroxyacid dehydrogenase</fullName>
    </submittedName>
</protein>
<dbReference type="CDD" id="cd12162">
    <property type="entry name" value="2-Hacid_dh_4"/>
    <property type="match status" value="1"/>
</dbReference>
<comment type="similarity">
    <text evidence="1 4">Belongs to the D-isomer specific 2-hydroxyacid dehydrogenase family.</text>
</comment>
<dbReference type="Proteomes" id="UP001500782">
    <property type="component" value="Unassembled WGS sequence"/>
</dbReference>
<evidence type="ECO:0000259" key="5">
    <source>
        <dbReference type="Pfam" id="PF00389"/>
    </source>
</evidence>
<dbReference type="InterPro" id="IPR036291">
    <property type="entry name" value="NAD(P)-bd_dom_sf"/>
</dbReference>
<comment type="caution">
    <text evidence="7">The sequence shown here is derived from an EMBL/GenBank/DDBJ whole genome shotgun (WGS) entry which is preliminary data.</text>
</comment>
<evidence type="ECO:0000256" key="2">
    <source>
        <dbReference type="ARBA" id="ARBA00023002"/>
    </source>
</evidence>
<dbReference type="Pfam" id="PF02826">
    <property type="entry name" value="2-Hacid_dh_C"/>
    <property type="match status" value="1"/>
</dbReference>
<evidence type="ECO:0000313" key="7">
    <source>
        <dbReference type="EMBL" id="GAA0316533.1"/>
    </source>
</evidence>
<dbReference type="PANTHER" id="PTHR43761:SF1">
    <property type="entry name" value="D-ISOMER SPECIFIC 2-HYDROXYACID DEHYDROGENASE CATALYTIC DOMAIN-CONTAINING PROTEIN-RELATED"/>
    <property type="match status" value="1"/>
</dbReference>
<dbReference type="EMBL" id="BAAADJ010000004">
    <property type="protein sequence ID" value="GAA0316533.1"/>
    <property type="molecule type" value="Genomic_DNA"/>
</dbReference>
<accession>A0ABP3FJE8</accession>
<evidence type="ECO:0000256" key="4">
    <source>
        <dbReference type="RuleBase" id="RU003719"/>
    </source>
</evidence>
<dbReference type="InterPro" id="IPR050418">
    <property type="entry name" value="D-iso_2-hydroxyacid_DH_PdxB"/>
</dbReference>
<dbReference type="SUPFAM" id="SSF52283">
    <property type="entry name" value="Formate/glycerate dehydrogenase catalytic domain-like"/>
    <property type="match status" value="1"/>
</dbReference>
<dbReference type="PROSITE" id="PS00671">
    <property type="entry name" value="D_2_HYDROXYACID_DH_3"/>
    <property type="match status" value="1"/>
</dbReference>
<feature type="domain" description="D-isomer specific 2-hydroxyacid dehydrogenase NAD-binding" evidence="6">
    <location>
        <begin position="112"/>
        <end position="292"/>
    </location>
</feature>
<keyword evidence="8" id="KW-1185">Reference proteome</keyword>
<keyword evidence="2 4" id="KW-0560">Oxidoreductase</keyword>
<evidence type="ECO:0000256" key="3">
    <source>
        <dbReference type="ARBA" id="ARBA00023027"/>
    </source>
</evidence>
<dbReference type="InterPro" id="IPR029753">
    <property type="entry name" value="D-isomer_DH_CS"/>
</dbReference>
<dbReference type="SUPFAM" id="SSF51735">
    <property type="entry name" value="NAD(P)-binding Rossmann-fold domains"/>
    <property type="match status" value="1"/>
</dbReference>
<dbReference type="PANTHER" id="PTHR43761">
    <property type="entry name" value="D-ISOMER SPECIFIC 2-HYDROXYACID DEHYDROGENASE FAMILY PROTEIN (AFU_ORTHOLOGUE AFUA_1G13630)"/>
    <property type="match status" value="1"/>
</dbReference>
<keyword evidence="3" id="KW-0520">NAD</keyword>
<organism evidence="7 8">
    <name type="scientific">Bacillus carboniphilus</name>
    <dbReference type="NCBI Taxonomy" id="86663"/>
    <lineage>
        <taxon>Bacteria</taxon>
        <taxon>Bacillati</taxon>
        <taxon>Bacillota</taxon>
        <taxon>Bacilli</taxon>
        <taxon>Bacillales</taxon>
        <taxon>Bacillaceae</taxon>
        <taxon>Bacillus</taxon>
    </lineage>
</organism>
<evidence type="ECO:0000256" key="1">
    <source>
        <dbReference type="ARBA" id="ARBA00005854"/>
    </source>
</evidence>
<dbReference type="PROSITE" id="PS00670">
    <property type="entry name" value="D_2_HYDROXYACID_DH_2"/>
    <property type="match status" value="1"/>
</dbReference>
<feature type="domain" description="D-isomer specific 2-hydroxyacid dehydrogenase catalytic" evidence="5">
    <location>
        <begin position="20"/>
        <end position="322"/>
    </location>
</feature>
<evidence type="ECO:0000313" key="8">
    <source>
        <dbReference type="Proteomes" id="UP001500782"/>
    </source>
</evidence>
<dbReference type="Gene3D" id="3.40.50.720">
    <property type="entry name" value="NAD(P)-binding Rossmann-like Domain"/>
    <property type="match status" value="2"/>
</dbReference>
<sequence>MKMVVLDGYTTNPGDLSWEGLERLGDVKVFDRTTFDVTDDSKVVENIGDAEIVFTNKTPITRTTLEQVPNLKYIGVLATGYNVVDIEAAKERGIIVTNIPTYGTQAVAQMTFALLLELCHHVGSHSEAVKKGAWTESLDWCFWNHPLVELAGKKIGIIGYGKIGQAVGDIAKAFGMKVLAYARRKDPSLESDSVTYVELEELLQESDVISLHCPLTESTKEMINDDSIAKMKQNVMIINTARGPLIDEYALADALNNKRIAGAAVDVVSTEPITSDNPLLQARNCFITPHISWAPKEARQRLIDIAVSNLEKYLSGQPVNIVNR</sequence>
<dbReference type="InterPro" id="IPR006140">
    <property type="entry name" value="D-isomer_DH_NAD-bd"/>
</dbReference>
<evidence type="ECO:0000259" key="6">
    <source>
        <dbReference type="Pfam" id="PF02826"/>
    </source>
</evidence>
<gene>
    <name evidence="7" type="ORF">GCM10008967_03900</name>
</gene>
<dbReference type="InterPro" id="IPR006139">
    <property type="entry name" value="D-isomer_2_OHA_DH_cat_dom"/>
</dbReference>
<dbReference type="Pfam" id="PF00389">
    <property type="entry name" value="2-Hacid_dh"/>
    <property type="match status" value="1"/>
</dbReference>
<proteinExistence type="inferred from homology"/>
<dbReference type="RefSeq" id="WP_343795861.1">
    <property type="nucleotide sequence ID" value="NZ_BAAADJ010000004.1"/>
</dbReference>
<name>A0ABP3FJE8_9BACI</name>